<protein>
    <submittedName>
        <fullName evidence="1">Uncharacterized protein</fullName>
    </submittedName>
</protein>
<evidence type="ECO:0000313" key="1">
    <source>
        <dbReference type="EMBL" id="GBN32401.1"/>
    </source>
</evidence>
<accession>A0A4Y2MZ21</accession>
<organism evidence="1 2">
    <name type="scientific">Araneus ventricosus</name>
    <name type="common">Orbweaver spider</name>
    <name type="synonym">Epeira ventricosa</name>
    <dbReference type="NCBI Taxonomy" id="182803"/>
    <lineage>
        <taxon>Eukaryota</taxon>
        <taxon>Metazoa</taxon>
        <taxon>Ecdysozoa</taxon>
        <taxon>Arthropoda</taxon>
        <taxon>Chelicerata</taxon>
        <taxon>Arachnida</taxon>
        <taxon>Araneae</taxon>
        <taxon>Araneomorphae</taxon>
        <taxon>Entelegynae</taxon>
        <taxon>Araneoidea</taxon>
        <taxon>Araneidae</taxon>
        <taxon>Araneus</taxon>
    </lineage>
</organism>
<keyword evidence="2" id="KW-1185">Reference proteome</keyword>
<dbReference type="Proteomes" id="UP000499080">
    <property type="component" value="Unassembled WGS sequence"/>
</dbReference>
<sequence length="124" mass="14099">MTDLLLLRHKSQACTEPYGYYRKCLVSCFCYTNRKCTPSLIAITASDWFIASATQIAGVYRALTYDWPNTRQLSVWSGFEPGSLRLRSRELTTRPPRPHSRFGISITNAKSQLGNFEIVVGVFQ</sequence>
<evidence type="ECO:0000313" key="2">
    <source>
        <dbReference type="Proteomes" id="UP000499080"/>
    </source>
</evidence>
<gene>
    <name evidence="1" type="ORF">AVEN_125592_1</name>
</gene>
<dbReference type="AlphaFoldDB" id="A0A4Y2MZ21"/>
<comment type="caution">
    <text evidence="1">The sequence shown here is derived from an EMBL/GenBank/DDBJ whole genome shotgun (WGS) entry which is preliminary data.</text>
</comment>
<reference evidence="1 2" key="1">
    <citation type="journal article" date="2019" name="Sci. Rep.">
        <title>Orb-weaving spider Araneus ventricosus genome elucidates the spidroin gene catalogue.</title>
        <authorList>
            <person name="Kono N."/>
            <person name="Nakamura H."/>
            <person name="Ohtoshi R."/>
            <person name="Moran D.A.P."/>
            <person name="Shinohara A."/>
            <person name="Yoshida Y."/>
            <person name="Fujiwara M."/>
            <person name="Mori M."/>
            <person name="Tomita M."/>
            <person name="Arakawa K."/>
        </authorList>
    </citation>
    <scope>NUCLEOTIDE SEQUENCE [LARGE SCALE GENOMIC DNA]</scope>
</reference>
<name>A0A4Y2MZ21_ARAVE</name>
<dbReference type="EMBL" id="BGPR01008233">
    <property type="protein sequence ID" value="GBN32401.1"/>
    <property type="molecule type" value="Genomic_DNA"/>
</dbReference>
<proteinExistence type="predicted"/>